<dbReference type="RefSeq" id="WP_052726858.1">
    <property type="nucleotide sequence ID" value="NZ_JBHTBO010000023.1"/>
</dbReference>
<dbReference type="STRING" id="1218506.JF75_05400"/>
<evidence type="ECO:0000256" key="1">
    <source>
        <dbReference type="SAM" id="MobiDB-lite"/>
    </source>
</evidence>
<dbReference type="HOGENOM" id="CLU_679326_0_0_9"/>
<reference evidence="3 4" key="1">
    <citation type="submission" date="2015-01" db="EMBL/GenBank/DDBJ databases">
        <title>Comparative genomics of the lactic acid bacteria isolated from the honey bee gut.</title>
        <authorList>
            <person name="Ellegaard K.M."/>
            <person name="Tamarit D."/>
            <person name="Javelind E."/>
            <person name="Olofsson T."/>
            <person name="Andersson S.G."/>
            <person name="Vasquez A."/>
        </authorList>
    </citation>
    <scope>NUCLEOTIDE SEQUENCE [LARGE SCALE GENOMIC DNA]</scope>
    <source>
        <strain evidence="3 4">Hma2</strain>
    </source>
</reference>
<accession>A0A0F4LKM6</accession>
<protein>
    <submittedName>
        <fullName evidence="3">SLAP domain protein</fullName>
    </submittedName>
</protein>
<organism evidence="3 4">
    <name type="scientific">Lactobacillus kimbladii</name>
    <dbReference type="NCBI Taxonomy" id="1218506"/>
    <lineage>
        <taxon>Bacteria</taxon>
        <taxon>Bacillati</taxon>
        <taxon>Bacillota</taxon>
        <taxon>Bacilli</taxon>
        <taxon>Lactobacillales</taxon>
        <taxon>Lactobacillaceae</taxon>
        <taxon>Lactobacillus</taxon>
    </lineage>
</organism>
<gene>
    <name evidence="3" type="ORF">JF75_05400</name>
</gene>
<evidence type="ECO:0000259" key="2">
    <source>
        <dbReference type="Pfam" id="PF03217"/>
    </source>
</evidence>
<dbReference type="PATRIC" id="fig|1218506.3.peg.588"/>
<evidence type="ECO:0000313" key="3">
    <source>
        <dbReference type="EMBL" id="KJY59135.1"/>
    </source>
</evidence>
<name>A0A0F4LKM6_9LACO</name>
<dbReference type="EMBL" id="JXLH01000008">
    <property type="protein sequence ID" value="KJY59135.1"/>
    <property type="molecule type" value="Genomic_DNA"/>
</dbReference>
<feature type="domain" description="S-layer protein C-terminal" evidence="2">
    <location>
        <begin position="40"/>
        <end position="95"/>
    </location>
</feature>
<evidence type="ECO:0000313" key="4">
    <source>
        <dbReference type="Proteomes" id="UP000033612"/>
    </source>
</evidence>
<dbReference type="AlphaFoldDB" id="A0A0F4LKM6"/>
<sequence length="412" mass="45174">MKKNSILIGLATAALLSVGAIGITGNVGVSSPQTVQAAKKGYKITLKHNAYVYSKHGHRKGRKTLKKGKTLTAYRKVKIKGKKFYKLSKGRYLKAGNVKTINSSAKVPVTKPVGQPTTPSSTTTSSKTFKVTVTSPARIYDGKGNKTPFTANQGSAKTVIGSKVINGAKYYQIGNDSYILASLATPGASSDDSNREQEGNSTNKDGLGVPDVKPTQAEVDHILANNNDKLGYTVYFSDNELAEIKDYLWQDIQSYRVENGLPKYKKNNELDTFVSKVTYSSSTMNNYQSHINSTTAHQLASYLPSLAQNGMDVTDSFDVTNYYGQRMEGDELPKSFNFKDRNTKHVATQIFNSFKEQLDYNSIILGDNDKEAFASLGLHYEWHGASSRSSVGIVFIEVSGSSSKWSEYYNAN</sequence>
<comment type="caution">
    <text evidence="3">The sequence shown here is derived from an EMBL/GenBank/DDBJ whole genome shotgun (WGS) entry which is preliminary data.</text>
</comment>
<keyword evidence="4" id="KW-1185">Reference proteome</keyword>
<dbReference type="Pfam" id="PF03217">
    <property type="entry name" value="SlpA"/>
    <property type="match status" value="2"/>
</dbReference>
<proteinExistence type="predicted"/>
<dbReference type="Proteomes" id="UP000033612">
    <property type="component" value="Unassembled WGS sequence"/>
</dbReference>
<feature type="region of interest" description="Disordered" evidence="1">
    <location>
        <begin position="186"/>
        <end position="211"/>
    </location>
</feature>
<dbReference type="InterPro" id="IPR024968">
    <property type="entry name" value="SlpA_C_lactobacillus"/>
</dbReference>
<feature type="domain" description="S-layer protein C-terminal" evidence="2">
    <location>
        <begin position="123"/>
        <end position="182"/>
    </location>
</feature>